<dbReference type="RefSeq" id="WP_208898877.1">
    <property type="nucleotide sequence ID" value="NZ_CP011497.1"/>
</dbReference>
<dbReference type="InterPro" id="IPR011008">
    <property type="entry name" value="Dimeric_a/b-barrel"/>
</dbReference>
<dbReference type="SUPFAM" id="SSF54909">
    <property type="entry name" value="Dimeric alpha+beta barrel"/>
    <property type="match status" value="1"/>
</dbReference>
<accession>A0ABM5TIX5</accession>
<sequence>MKYLVMVQGTQADYDAMSGRATPHAPAWTEVQLKAMYAYMSWINDDLTESGELIDAEGLAEPARTRLVARGEDGASVITDAPYGETQEVIVGYWLLECASLARVTEIAERVTRCPGPEGLTDYPVVIRPVMDGADDIGAGQDMGAG</sequence>
<dbReference type="Gene3D" id="3.30.70.1060">
    <property type="entry name" value="Dimeric alpha+beta barrel"/>
    <property type="match status" value="1"/>
</dbReference>
<dbReference type="Proteomes" id="UP000035366">
    <property type="component" value="Chromosome"/>
</dbReference>
<proteinExistence type="inferred from homology"/>
<evidence type="ECO:0000256" key="1">
    <source>
        <dbReference type="ARBA" id="ARBA00007689"/>
    </source>
</evidence>
<comment type="similarity">
    <text evidence="1">Belongs to the YciI family.</text>
</comment>
<evidence type="ECO:0000313" key="4">
    <source>
        <dbReference type="Proteomes" id="UP000035366"/>
    </source>
</evidence>
<reference evidence="3 4" key="1">
    <citation type="journal article" date="2015" name="ISME J.">
        <title>Draft Genome Sequence of Streptomyces incarnatus NRRL8089, which Produces the Nucleoside Antibiotic Sinefungin.</title>
        <authorList>
            <person name="Oshima K."/>
            <person name="Hattori M."/>
            <person name="Shimizu H."/>
            <person name="Fukuda K."/>
            <person name="Nemoto M."/>
            <person name="Inagaki K."/>
            <person name="Tamura T."/>
        </authorList>
    </citation>
    <scope>NUCLEOTIDE SEQUENCE [LARGE SCALE GENOMIC DNA]</scope>
    <source>
        <strain evidence="3 4">NRRL 8089</strain>
    </source>
</reference>
<name>A0ABM5TIX5_9ACTN</name>
<dbReference type="Pfam" id="PF03795">
    <property type="entry name" value="YCII"/>
    <property type="match status" value="1"/>
</dbReference>
<protein>
    <submittedName>
        <fullName evidence="3">DGPF domain protein</fullName>
    </submittedName>
</protein>
<dbReference type="InterPro" id="IPR005545">
    <property type="entry name" value="YCII"/>
</dbReference>
<dbReference type="PANTHER" id="PTHR35174">
    <property type="entry name" value="BLL7171 PROTEIN-RELATED"/>
    <property type="match status" value="1"/>
</dbReference>
<gene>
    <name evidence="3" type="ORF">ABB07_12885</name>
</gene>
<keyword evidence="4" id="KW-1185">Reference proteome</keyword>
<organism evidence="3 4">
    <name type="scientific">Streptomyces incarnatus</name>
    <dbReference type="NCBI Taxonomy" id="665007"/>
    <lineage>
        <taxon>Bacteria</taxon>
        <taxon>Bacillati</taxon>
        <taxon>Actinomycetota</taxon>
        <taxon>Actinomycetes</taxon>
        <taxon>Kitasatosporales</taxon>
        <taxon>Streptomycetaceae</taxon>
        <taxon>Streptomyces</taxon>
    </lineage>
</organism>
<dbReference type="PANTHER" id="PTHR35174:SF3">
    <property type="entry name" value="BLL7171 PROTEIN"/>
    <property type="match status" value="1"/>
</dbReference>
<evidence type="ECO:0000313" key="3">
    <source>
        <dbReference type="EMBL" id="AKJ10878.1"/>
    </source>
</evidence>
<evidence type="ECO:0000259" key="2">
    <source>
        <dbReference type="Pfam" id="PF03795"/>
    </source>
</evidence>
<feature type="domain" description="YCII-related" evidence="2">
    <location>
        <begin position="1"/>
        <end position="111"/>
    </location>
</feature>
<dbReference type="EMBL" id="CP011497">
    <property type="protein sequence ID" value="AKJ10878.1"/>
    <property type="molecule type" value="Genomic_DNA"/>
</dbReference>